<dbReference type="STRING" id="1388766.A0A017RYV6"/>
<evidence type="ECO:0000313" key="4">
    <source>
        <dbReference type="Proteomes" id="UP000019804"/>
    </source>
</evidence>
<feature type="transmembrane region" description="Helical" evidence="1">
    <location>
        <begin position="315"/>
        <end position="333"/>
    </location>
</feature>
<keyword evidence="4" id="KW-1185">Reference proteome</keyword>
<feature type="transmembrane region" description="Helical" evidence="1">
    <location>
        <begin position="207"/>
        <end position="228"/>
    </location>
</feature>
<feature type="transmembrane region" description="Helical" evidence="1">
    <location>
        <begin position="89"/>
        <end position="107"/>
    </location>
</feature>
<evidence type="ECO:0000256" key="2">
    <source>
        <dbReference type="SAM" id="SignalP"/>
    </source>
</evidence>
<organism evidence="3 4">
    <name type="scientific">Aspergillus ruber (strain CBS 135680)</name>
    <dbReference type="NCBI Taxonomy" id="1388766"/>
    <lineage>
        <taxon>Eukaryota</taxon>
        <taxon>Fungi</taxon>
        <taxon>Dikarya</taxon>
        <taxon>Ascomycota</taxon>
        <taxon>Pezizomycotina</taxon>
        <taxon>Eurotiomycetes</taxon>
        <taxon>Eurotiomycetidae</taxon>
        <taxon>Eurotiales</taxon>
        <taxon>Aspergillaceae</taxon>
        <taxon>Aspergillus</taxon>
        <taxon>Aspergillus subgen. Aspergillus</taxon>
    </lineage>
</organism>
<feature type="signal peptide" evidence="2">
    <location>
        <begin position="1"/>
        <end position="24"/>
    </location>
</feature>
<dbReference type="Proteomes" id="UP000019804">
    <property type="component" value="Unassembled WGS sequence"/>
</dbReference>
<feature type="transmembrane region" description="Helical" evidence="1">
    <location>
        <begin position="173"/>
        <end position="195"/>
    </location>
</feature>
<dbReference type="EMBL" id="KK088487">
    <property type="protein sequence ID" value="EYE89963.1"/>
    <property type="molecule type" value="Genomic_DNA"/>
</dbReference>
<keyword evidence="1" id="KW-1133">Transmembrane helix</keyword>
<evidence type="ECO:0000256" key="1">
    <source>
        <dbReference type="SAM" id="Phobius"/>
    </source>
</evidence>
<dbReference type="AlphaFoldDB" id="A0A017RYV6"/>
<proteinExistence type="predicted"/>
<protein>
    <submittedName>
        <fullName evidence="3">Uncharacterized protein</fullName>
    </submittedName>
</protein>
<name>A0A017RYV6_ASPRC</name>
<dbReference type="OrthoDB" id="72269at2759"/>
<dbReference type="GeneID" id="63694970"/>
<sequence>MINFRVLKLFLYALAALGVYHTWGRTIADGTLTHLLHAMHSKDGYVLPGTDSFLRTSITGIYWPVDYLLDILIVFFWEAVDGSHPATSAIGIYFLSQFLSVLTGMYVDSLRQGQPRGTPFRTMLWLLSFQMMAIATTGPYWALWYISATPLISQCRSLADLQHASMPSSRSALLVIPSMAIGYILTAVSMCLPSPSVISHDSKQLALVAWNIFPIGVFLIHAGLEAIVPRSQSREPCEQRLVTIRIVNSVSLFFSLAVHLGLISMSLTTVLFPALWAPHALLALHPASLAIPSVAIVRGATVGDGIRSFFIWDQVFGYAVVILVAVLQLQTVLTAVGRRLNQRQLLAILAGGIILGGPGSTYLGLNWMRDEVVLDSEQWSDREKVAMPGSQAAKKIT</sequence>
<accession>A0A017RYV6</accession>
<dbReference type="RefSeq" id="XP_040633653.1">
    <property type="nucleotide sequence ID" value="XM_040779846.1"/>
</dbReference>
<feature type="transmembrane region" description="Helical" evidence="1">
    <location>
        <begin position="52"/>
        <end position="77"/>
    </location>
</feature>
<evidence type="ECO:0000313" key="3">
    <source>
        <dbReference type="EMBL" id="EYE89963.1"/>
    </source>
</evidence>
<keyword evidence="1" id="KW-0472">Membrane</keyword>
<feature type="transmembrane region" description="Helical" evidence="1">
    <location>
        <begin position="249"/>
        <end position="276"/>
    </location>
</feature>
<gene>
    <name evidence="3" type="ORF">EURHEDRAFT_390696</name>
</gene>
<feature type="chain" id="PRO_5001498860" evidence="2">
    <location>
        <begin position="25"/>
        <end position="397"/>
    </location>
</feature>
<feature type="transmembrane region" description="Helical" evidence="1">
    <location>
        <begin position="345"/>
        <end position="365"/>
    </location>
</feature>
<keyword evidence="1" id="KW-0812">Transmembrane</keyword>
<reference evidence="4" key="1">
    <citation type="journal article" date="2014" name="Nat. Commun.">
        <title>Genomic adaptations of the halophilic Dead Sea filamentous fungus Eurotium rubrum.</title>
        <authorList>
            <person name="Kis-Papo T."/>
            <person name="Weig A.R."/>
            <person name="Riley R."/>
            <person name="Persoh D."/>
            <person name="Salamov A."/>
            <person name="Sun H."/>
            <person name="Lipzen A."/>
            <person name="Wasser S.P."/>
            <person name="Rambold G."/>
            <person name="Grigoriev I.V."/>
            <person name="Nevo E."/>
        </authorList>
    </citation>
    <scope>NUCLEOTIDE SEQUENCE [LARGE SCALE GENOMIC DNA]</scope>
    <source>
        <strain evidence="4">CBS 135680</strain>
    </source>
</reference>
<feature type="transmembrane region" description="Helical" evidence="1">
    <location>
        <begin position="127"/>
        <end position="152"/>
    </location>
</feature>
<dbReference type="HOGENOM" id="CLU_038717_0_0_1"/>
<keyword evidence="2" id="KW-0732">Signal</keyword>